<reference evidence="2 3" key="1">
    <citation type="submission" date="2017-04" db="EMBL/GenBank/DDBJ databases">
        <authorList>
            <person name="Afonso C.L."/>
            <person name="Miller P.J."/>
            <person name="Scott M.A."/>
            <person name="Spackman E."/>
            <person name="Goraichik I."/>
            <person name="Dimitrov K.M."/>
            <person name="Suarez D.L."/>
            <person name="Swayne D.E."/>
        </authorList>
    </citation>
    <scope>NUCLEOTIDE SEQUENCE [LARGE SCALE GENOMIC DNA]</scope>
    <source>
        <strain evidence="2 3">CGMCC 1.10972</strain>
    </source>
</reference>
<dbReference type="OrthoDB" id="7917026at2"/>
<keyword evidence="1" id="KW-0732">Signal</keyword>
<dbReference type="EMBL" id="FWXR01000010">
    <property type="protein sequence ID" value="SMC85080.1"/>
    <property type="molecule type" value="Genomic_DNA"/>
</dbReference>
<dbReference type="RefSeq" id="WP_084410394.1">
    <property type="nucleotide sequence ID" value="NZ_FWXR01000010.1"/>
</dbReference>
<evidence type="ECO:0000256" key="1">
    <source>
        <dbReference type="SAM" id="SignalP"/>
    </source>
</evidence>
<evidence type="ECO:0000313" key="3">
    <source>
        <dbReference type="Proteomes" id="UP000192656"/>
    </source>
</evidence>
<gene>
    <name evidence="2" type="ORF">SAMN06297251_110117</name>
</gene>
<evidence type="ECO:0008006" key="4">
    <source>
        <dbReference type="Google" id="ProtNLM"/>
    </source>
</evidence>
<accession>A0A1W2CIR4</accession>
<organism evidence="2 3">
    <name type="scientific">Fulvimarina manganoxydans</name>
    <dbReference type="NCBI Taxonomy" id="937218"/>
    <lineage>
        <taxon>Bacteria</taxon>
        <taxon>Pseudomonadati</taxon>
        <taxon>Pseudomonadota</taxon>
        <taxon>Alphaproteobacteria</taxon>
        <taxon>Hyphomicrobiales</taxon>
        <taxon>Aurantimonadaceae</taxon>
        <taxon>Fulvimarina</taxon>
    </lineage>
</organism>
<protein>
    <recommendedName>
        <fullName evidence="4">MORN repeat-containing protein</fullName>
    </recommendedName>
</protein>
<name>A0A1W2CIR4_9HYPH</name>
<dbReference type="AlphaFoldDB" id="A0A1W2CIR4"/>
<evidence type="ECO:0000313" key="2">
    <source>
        <dbReference type="EMBL" id="SMC85080.1"/>
    </source>
</evidence>
<proteinExistence type="predicted"/>
<keyword evidence="3" id="KW-1185">Reference proteome</keyword>
<sequence>MKIASATLVLALVAGAPALAASSGDEIREALVGNSFQGGMGGGQYSSYFAEDGTYRDASGSGRYTIENDGVCYPDTDFGCYQAEIDGDQLEWFQDGKSQGTGRILMGNALGF</sequence>
<feature type="signal peptide" evidence="1">
    <location>
        <begin position="1"/>
        <end position="20"/>
    </location>
</feature>
<feature type="chain" id="PRO_5011963940" description="MORN repeat-containing protein" evidence="1">
    <location>
        <begin position="21"/>
        <end position="112"/>
    </location>
</feature>
<dbReference type="Proteomes" id="UP000192656">
    <property type="component" value="Unassembled WGS sequence"/>
</dbReference>